<name>A0ABQ7DDH5_BRACR</name>
<comment type="caution">
    <text evidence="1">The sequence shown here is derived from an EMBL/GenBank/DDBJ whole genome shotgun (WGS) entry which is preliminary data.</text>
</comment>
<organism evidence="1 2">
    <name type="scientific">Brassica cretica</name>
    <name type="common">Mustard</name>
    <dbReference type="NCBI Taxonomy" id="69181"/>
    <lineage>
        <taxon>Eukaryota</taxon>
        <taxon>Viridiplantae</taxon>
        <taxon>Streptophyta</taxon>
        <taxon>Embryophyta</taxon>
        <taxon>Tracheophyta</taxon>
        <taxon>Spermatophyta</taxon>
        <taxon>Magnoliopsida</taxon>
        <taxon>eudicotyledons</taxon>
        <taxon>Gunneridae</taxon>
        <taxon>Pentapetalae</taxon>
        <taxon>rosids</taxon>
        <taxon>malvids</taxon>
        <taxon>Brassicales</taxon>
        <taxon>Brassicaceae</taxon>
        <taxon>Brassiceae</taxon>
        <taxon>Brassica</taxon>
    </lineage>
</organism>
<proteinExistence type="predicted"/>
<accession>A0ABQ7DDH5</accession>
<dbReference type="Proteomes" id="UP000266723">
    <property type="component" value="Unassembled WGS sequence"/>
</dbReference>
<sequence length="79" mass="8471">MFSRHHLDLARSDNKGERWCSGGGALGHRCFFRLRGGWLRSQFWISSGCSGGGGDSLLAVLLAGLCSSSLWLEGVVACL</sequence>
<dbReference type="EMBL" id="QGKV02000649">
    <property type="protein sequence ID" value="KAF3576233.1"/>
    <property type="molecule type" value="Genomic_DNA"/>
</dbReference>
<evidence type="ECO:0000313" key="2">
    <source>
        <dbReference type="Proteomes" id="UP000266723"/>
    </source>
</evidence>
<protein>
    <submittedName>
        <fullName evidence="1">Uncharacterized protein</fullName>
    </submittedName>
</protein>
<reference evidence="1 2" key="1">
    <citation type="journal article" date="2020" name="BMC Genomics">
        <title>Intraspecific diversification of the crop wild relative Brassica cretica Lam. using demographic model selection.</title>
        <authorList>
            <person name="Kioukis A."/>
            <person name="Michalopoulou V.A."/>
            <person name="Briers L."/>
            <person name="Pirintsos S."/>
            <person name="Studholme D.J."/>
            <person name="Pavlidis P."/>
            <person name="Sarris P.F."/>
        </authorList>
    </citation>
    <scope>NUCLEOTIDE SEQUENCE [LARGE SCALE GENOMIC DNA]</scope>
    <source>
        <strain evidence="2">cv. PFS-1207/04</strain>
    </source>
</reference>
<evidence type="ECO:0000313" key="1">
    <source>
        <dbReference type="EMBL" id="KAF3576233.1"/>
    </source>
</evidence>
<gene>
    <name evidence="1" type="ORF">DY000_02029823</name>
</gene>
<keyword evidence="2" id="KW-1185">Reference proteome</keyword>